<dbReference type="Proteomes" id="UP000265520">
    <property type="component" value="Unassembled WGS sequence"/>
</dbReference>
<keyword evidence="3" id="KW-1185">Reference proteome</keyword>
<proteinExistence type="predicted"/>
<comment type="caution">
    <text evidence="2">The sequence shown here is derived from an EMBL/GenBank/DDBJ whole genome shotgun (WGS) entry which is preliminary data.</text>
</comment>
<reference evidence="2 3" key="1">
    <citation type="journal article" date="2018" name="Front. Plant Sci.">
        <title>Red Clover (Trifolium pratense) and Zigzag Clover (T. medium) - A Picture of Genomic Similarities and Differences.</title>
        <authorList>
            <person name="Dluhosova J."/>
            <person name="Istvanek J."/>
            <person name="Nedelnik J."/>
            <person name="Repkova J."/>
        </authorList>
    </citation>
    <scope>NUCLEOTIDE SEQUENCE [LARGE SCALE GENOMIC DNA]</scope>
    <source>
        <strain evidence="3">cv. 10/8</strain>
        <tissue evidence="2">Leaf</tissue>
    </source>
</reference>
<accession>A0A392NV09</accession>
<dbReference type="EMBL" id="LXQA010048737">
    <property type="protein sequence ID" value="MCI02315.1"/>
    <property type="molecule type" value="Genomic_DNA"/>
</dbReference>
<evidence type="ECO:0000313" key="3">
    <source>
        <dbReference type="Proteomes" id="UP000265520"/>
    </source>
</evidence>
<feature type="compositionally biased region" description="Basic residues" evidence="1">
    <location>
        <begin position="1"/>
        <end position="18"/>
    </location>
</feature>
<name>A0A392NV09_9FABA</name>
<dbReference type="AlphaFoldDB" id="A0A392NV09"/>
<evidence type="ECO:0000256" key="1">
    <source>
        <dbReference type="SAM" id="MobiDB-lite"/>
    </source>
</evidence>
<gene>
    <name evidence="2" type="ORF">A2U01_0023347</name>
</gene>
<organism evidence="2 3">
    <name type="scientific">Trifolium medium</name>
    <dbReference type="NCBI Taxonomy" id="97028"/>
    <lineage>
        <taxon>Eukaryota</taxon>
        <taxon>Viridiplantae</taxon>
        <taxon>Streptophyta</taxon>
        <taxon>Embryophyta</taxon>
        <taxon>Tracheophyta</taxon>
        <taxon>Spermatophyta</taxon>
        <taxon>Magnoliopsida</taxon>
        <taxon>eudicotyledons</taxon>
        <taxon>Gunneridae</taxon>
        <taxon>Pentapetalae</taxon>
        <taxon>rosids</taxon>
        <taxon>fabids</taxon>
        <taxon>Fabales</taxon>
        <taxon>Fabaceae</taxon>
        <taxon>Papilionoideae</taxon>
        <taxon>50 kb inversion clade</taxon>
        <taxon>NPAAA clade</taxon>
        <taxon>Hologalegina</taxon>
        <taxon>IRL clade</taxon>
        <taxon>Trifolieae</taxon>
        <taxon>Trifolium</taxon>
    </lineage>
</organism>
<evidence type="ECO:0000313" key="2">
    <source>
        <dbReference type="EMBL" id="MCI02315.1"/>
    </source>
</evidence>
<protein>
    <submittedName>
        <fullName evidence="2">Uncharacterized protein</fullName>
    </submittedName>
</protein>
<feature type="region of interest" description="Disordered" evidence="1">
    <location>
        <begin position="1"/>
        <end position="23"/>
    </location>
</feature>
<sequence length="62" mass="6885">MAGKKLKMINTARKKGASKKALNQAEGYQNSSVIGEMQNVNEESFLRQRIAEKQKSGSQLDD</sequence>